<dbReference type="InterPro" id="IPR028159">
    <property type="entry name" value="RPA_interact_C_dom"/>
</dbReference>
<dbReference type="GO" id="GO:0016605">
    <property type="term" value="C:PML body"/>
    <property type="evidence" value="ECO:0007669"/>
    <property type="project" value="TreeGrafter"/>
</dbReference>
<evidence type="ECO:0000256" key="5">
    <source>
        <dbReference type="ARBA" id="ARBA00023242"/>
    </source>
</evidence>
<evidence type="ECO:0000313" key="9">
    <source>
        <dbReference type="Ensembl" id="ENSABRP00000011540.1"/>
    </source>
</evidence>
<accession>A0A8B9BZF2</accession>
<dbReference type="PANTHER" id="PTHR31742:SF1">
    <property type="entry name" value="RPA-INTERACTING PROTEIN"/>
    <property type="match status" value="1"/>
</dbReference>
<keyword evidence="10" id="KW-1185">Reference proteome</keyword>
<comment type="subcellular location">
    <subcellularLocation>
        <location evidence="1">Nucleus</location>
    </subcellularLocation>
</comment>
<dbReference type="InterPro" id="IPR028156">
    <property type="entry name" value="RIP"/>
</dbReference>
<reference evidence="9" key="2">
    <citation type="submission" date="2025-09" db="UniProtKB">
        <authorList>
            <consortium name="Ensembl"/>
        </authorList>
    </citation>
    <scope>IDENTIFICATION</scope>
</reference>
<gene>
    <name evidence="9" type="primary">RPAIN</name>
</gene>
<dbReference type="Pfam" id="PF14768">
    <property type="entry name" value="RPA_interact_C"/>
    <property type="match status" value="1"/>
</dbReference>
<evidence type="ECO:0000256" key="4">
    <source>
        <dbReference type="ARBA" id="ARBA00022833"/>
    </source>
</evidence>
<keyword evidence="3" id="KW-0863">Zinc-finger</keyword>
<sequence length="243" mass="27215">MEEPLRGHRALYKAPGLAVPPWKETYRRRCAERLRSGRAKLLERYRRAGAGAGAGHGGGTGPGALLVPEVMELEWRSLQAAQRGDAAQVEVMGECSRYGRTADCCAFQMLEDPHELAVLDEIQQELILQEQLVIEEYEQSLQFDEECLNAMLDGLDASNKIICPVCRKNTLTVSCHSVFCQCGLYILTRGMTEQKLRALLENTLTEHSYRCFHNPEFTVTGGMEEETSLLMTCPVCDSWTVLL</sequence>
<dbReference type="GO" id="GO:0001650">
    <property type="term" value="C:fibrillar center"/>
    <property type="evidence" value="ECO:0007669"/>
    <property type="project" value="Ensembl"/>
</dbReference>
<dbReference type="GO" id="GO:0006606">
    <property type="term" value="P:protein import into nucleus"/>
    <property type="evidence" value="ECO:0007669"/>
    <property type="project" value="Ensembl"/>
</dbReference>
<name>A0A8B9BZF2_9AVES</name>
<dbReference type="Pfam" id="PF14767">
    <property type="entry name" value="RPA_interact_M"/>
    <property type="match status" value="1"/>
</dbReference>
<dbReference type="Proteomes" id="UP000694426">
    <property type="component" value="Unplaced"/>
</dbReference>
<dbReference type="GeneTree" id="ENSGT00390000006416"/>
<dbReference type="Pfam" id="PF14766">
    <property type="entry name" value="RPA_interact_N"/>
    <property type="match status" value="1"/>
</dbReference>
<dbReference type="GO" id="GO:0008270">
    <property type="term" value="F:zinc ion binding"/>
    <property type="evidence" value="ECO:0007669"/>
    <property type="project" value="UniProtKB-KW"/>
</dbReference>
<dbReference type="InterPro" id="IPR028155">
    <property type="entry name" value="RPA_interact_central"/>
</dbReference>
<evidence type="ECO:0000256" key="2">
    <source>
        <dbReference type="ARBA" id="ARBA00022723"/>
    </source>
</evidence>
<feature type="domain" description="RPA-interacting protein N-terminal" evidence="6">
    <location>
        <begin position="8"/>
        <end position="47"/>
    </location>
</feature>
<dbReference type="InterPro" id="IPR028158">
    <property type="entry name" value="RPA_interact_N_dom"/>
</dbReference>
<dbReference type="PANTHER" id="PTHR31742">
    <property type="entry name" value="RPA-INTERACTING PROTEIN RPAIN"/>
    <property type="match status" value="1"/>
</dbReference>
<proteinExistence type="predicted"/>
<dbReference type="Ensembl" id="ENSABRT00000016482.1">
    <property type="protein sequence ID" value="ENSABRP00000011540.1"/>
    <property type="gene ID" value="ENSABRG00000010339.1"/>
</dbReference>
<evidence type="ECO:0000259" key="6">
    <source>
        <dbReference type="Pfam" id="PF14766"/>
    </source>
</evidence>
<keyword evidence="4" id="KW-0862">Zinc</keyword>
<keyword evidence="2" id="KW-0479">Metal-binding</keyword>
<dbReference type="AlphaFoldDB" id="A0A8B9BZF2"/>
<feature type="domain" description="RPA-interacting protein central" evidence="7">
    <location>
        <begin position="66"/>
        <end position="151"/>
    </location>
</feature>
<organism evidence="9 10">
    <name type="scientific">Anser brachyrhynchus</name>
    <name type="common">Pink-footed goose</name>
    <dbReference type="NCBI Taxonomy" id="132585"/>
    <lineage>
        <taxon>Eukaryota</taxon>
        <taxon>Metazoa</taxon>
        <taxon>Chordata</taxon>
        <taxon>Craniata</taxon>
        <taxon>Vertebrata</taxon>
        <taxon>Euteleostomi</taxon>
        <taxon>Archelosauria</taxon>
        <taxon>Archosauria</taxon>
        <taxon>Dinosauria</taxon>
        <taxon>Saurischia</taxon>
        <taxon>Theropoda</taxon>
        <taxon>Coelurosauria</taxon>
        <taxon>Aves</taxon>
        <taxon>Neognathae</taxon>
        <taxon>Galloanserae</taxon>
        <taxon>Anseriformes</taxon>
        <taxon>Anatidae</taxon>
        <taxon>Anserinae</taxon>
        <taxon>Anser</taxon>
    </lineage>
</organism>
<evidence type="ECO:0000256" key="1">
    <source>
        <dbReference type="ARBA" id="ARBA00004123"/>
    </source>
</evidence>
<evidence type="ECO:0000259" key="7">
    <source>
        <dbReference type="Pfam" id="PF14767"/>
    </source>
</evidence>
<reference evidence="9" key="1">
    <citation type="submission" date="2025-08" db="UniProtKB">
        <authorList>
            <consortium name="Ensembl"/>
        </authorList>
    </citation>
    <scope>IDENTIFICATION</scope>
</reference>
<evidence type="ECO:0000259" key="8">
    <source>
        <dbReference type="Pfam" id="PF14768"/>
    </source>
</evidence>
<feature type="domain" description="RPA-interacting protein C-terminal" evidence="8">
    <location>
        <begin position="162"/>
        <end position="240"/>
    </location>
</feature>
<protein>
    <submittedName>
        <fullName evidence="9">RPA interacting protein</fullName>
    </submittedName>
</protein>
<evidence type="ECO:0000256" key="3">
    <source>
        <dbReference type="ARBA" id="ARBA00022771"/>
    </source>
</evidence>
<evidence type="ECO:0000313" key="10">
    <source>
        <dbReference type="Proteomes" id="UP000694426"/>
    </source>
</evidence>
<keyword evidence="5" id="KW-0539">Nucleus</keyword>